<dbReference type="AlphaFoldDB" id="A0A1G8LD03"/>
<keyword evidence="4" id="KW-1133">Transmembrane helix</keyword>
<sequence>MMTCEEVRLSLGAHALGALDPEEALEIDNHLATCETCGSELTELEGVASFLGKVSERDVELVGSPPRQVLDRLLNDRAKRFRRGRMLLVAAASVAVLAVGGTVWTAVQSSRPGGTAAAAPEADTSQARSSAADSQAHASESQAHASESPTGASPFSDAQPRLAEPSREAPDRAQAVEGREFPGVNKAKGYRATVAAWPGDSGTELAISVTNMPAGTTCTLVVVDVDGHRDPTGSWFISGKGYQAKAVFKQTTPVLMGDIARFEIVAPSGELLVTVPVRKAK</sequence>
<evidence type="ECO:0000256" key="3">
    <source>
        <dbReference type="SAM" id="MobiDB-lite"/>
    </source>
</evidence>
<dbReference type="Gene3D" id="1.10.10.1320">
    <property type="entry name" value="Anti-sigma factor, zinc-finger domain"/>
    <property type="match status" value="1"/>
</dbReference>
<keyword evidence="4" id="KW-0472">Membrane</keyword>
<evidence type="ECO:0000256" key="4">
    <source>
        <dbReference type="SAM" id="Phobius"/>
    </source>
</evidence>
<dbReference type="InterPro" id="IPR041916">
    <property type="entry name" value="Anti_sigma_zinc_sf"/>
</dbReference>
<feature type="domain" description="Putative zinc-finger" evidence="5">
    <location>
        <begin position="4"/>
        <end position="37"/>
    </location>
</feature>
<feature type="region of interest" description="Disordered" evidence="3">
    <location>
        <begin position="108"/>
        <end position="181"/>
    </location>
</feature>
<evidence type="ECO:0000256" key="2">
    <source>
        <dbReference type="ARBA" id="ARBA00023163"/>
    </source>
</evidence>
<keyword evidence="4 6" id="KW-0812">Transmembrane</keyword>
<dbReference type="RefSeq" id="WP_090931518.1">
    <property type="nucleotide sequence ID" value="NZ_FNDJ01000006.1"/>
</dbReference>
<organism evidence="6 7">
    <name type="scientific">Nonomuraea jiangxiensis</name>
    <dbReference type="NCBI Taxonomy" id="633440"/>
    <lineage>
        <taxon>Bacteria</taxon>
        <taxon>Bacillati</taxon>
        <taxon>Actinomycetota</taxon>
        <taxon>Actinomycetes</taxon>
        <taxon>Streptosporangiales</taxon>
        <taxon>Streptosporangiaceae</taxon>
        <taxon>Nonomuraea</taxon>
    </lineage>
</organism>
<feature type="transmembrane region" description="Helical" evidence="4">
    <location>
        <begin position="87"/>
        <end position="107"/>
    </location>
</feature>
<dbReference type="InterPro" id="IPR027383">
    <property type="entry name" value="Znf_put"/>
</dbReference>
<keyword evidence="2" id="KW-0804">Transcription</keyword>
<proteinExistence type="predicted"/>
<evidence type="ECO:0000259" key="5">
    <source>
        <dbReference type="Pfam" id="PF13490"/>
    </source>
</evidence>
<evidence type="ECO:0000313" key="7">
    <source>
        <dbReference type="Proteomes" id="UP000199202"/>
    </source>
</evidence>
<keyword evidence="7" id="KW-1185">Reference proteome</keyword>
<dbReference type="Pfam" id="PF13490">
    <property type="entry name" value="zf-HC2"/>
    <property type="match status" value="1"/>
</dbReference>
<evidence type="ECO:0000256" key="1">
    <source>
        <dbReference type="ARBA" id="ARBA00023015"/>
    </source>
</evidence>
<dbReference type="Proteomes" id="UP000199202">
    <property type="component" value="Unassembled WGS sequence"/>
</dbReference>
<gene>
    <name evidence="6" type="ORF">SAMN05421869_10657</name>
</gene>
<keyword evidence="1" id="KW-0805">Transcription regulation</keyword>
<reference evidence="6 7" key="1">
    <citation type="submission" date="2016-10" db="EMBL/GenBank/DDBJ databases">
        <authorList>
            <person name="de Groot N.N."/>
        </authorList>
    </citation>
    <scope>NUCLEOTIDE SEQUENCE [LARGE SCALE GENOMIC DNA]</scope>
    <source>
        <strain evidence="6 7">CGMCC 4.6533</strain>
    </source>
</reference>
<dbReference type="OrthoDB" id="5242431at2"/>
<protein>
    <submittedName>
        <fullName evidence="6">Transmembrane transcriptional regulator (Anti-sigma factor RsiW)</fullName>
    </submittedName>
</protein>
<dbReference type="STRING" id="633440.SAMN05421869_10657"/>
<dbReference type="EMBL" id="FNDJ01000006">
    <property type="protein sequence ID" value="SDI53493.1"/>
    <property type="molecule type" value="Genomic_DNA"/>
</dbReference>
<feature type="compositionally biased region" description="Low complexity" evidence="3">
    <location>
        <begin position="122"/>
        <end position="148"/>
    </location>
</feature>
<accession>A0A1G8LD03</accession>
<evidence type="ECO:0000313" key="6">
    <source>
        <dbReference type="EMBL" id="SDI53493.1"/>
    </source>
</evidence>
<name>A0A1G8LD03_9ACTN</name>